<keyword evidence="10" id="KW-0456">Lyase</keyword>
<dbReference type="EMBL" id="FWDM01000011">
    <property type="protein sequence ID" value="SLM11266.1"/>
    <property type="molecule type" value="Genomic_DNA"/>
</dbReference>
<gene>
    <name evidence="10" type="primary">sufS</name>
    <name evidence="10" type="ORF">SPIROBIBN47_190022</name>
</gene>
<dbReference type="GO" id="GO:0031071">
    <property type="term" value="F:cysteine desulfurase activity"/>
    <property type="evidence" value="ECO:0007669"/>
    <property type="project" value="UniProtKB-EC"/>
</dbReference>
<evidence type="ECO:0000256" key="6">
    <source>
        <dbReference type="ARBA" id="ARBA00022679"/>
    </source>
</evidence>
<keyword evidence="6" id="KW-0808">Transferase</keyword>
<dbReference type="GO" id="GO:0006534">
    <property type="term" value="P:cysteine metabolic process"/>
    <property type="evidence" value="ECO:0007669"/>
    <property type="project" value="InterPro"/>
</dbReference>
<dbReference type="AlphaFoldDB" id="A0A3P3XHJ3"/>
<dbReference type="InterPro" id="IPR000192">
    <property type="entry name" value="Aminotrans_V_dom"/>
</dbReference>
<evidence type="ECO:0000259" key="9">
    <source>
        <dbReference type="Pfam" id="PF00266"/>
    </source>
</evidence>
<comment type="catalytic activity">
    <reaction evidence="8">
        <text>(sulfur carrier)-H + L-cysteine = (sulfur carrier)-SH + L-alanine</text>
        <dbReference type="Rhea" id="RHEA:43892"/>
        <dbReference type="Rhea" id="RHEA-COMP:14737"/>
        <dbReference type="Rhea" id="RHEA-COMP:14739"/>
        <dbReference type="ChEBI" id="CHEBI:29917"/>
        <dbReference type="ChEBI" id="CHEBI:35235"/>
        <dbReference type="ChEBI" id="CHEBI:57972"/>
        <dbReference type="ChEBI" id="CHEBI:64428"/>
        <dbReference type="EC" id="2.8.1.7"/>
    </reaction>
</comment>
<evidence type="ECO:0000313" key="10">
    <source>
        <dbReference type="EMBL" id="SLM11266.1"/>
    </source>
</evidence>
<dbReference type="EC" id="2.8.1.7" evidence="4"/>
<comment type="similarity">
    <text evidence="3">Belongs to the class-V pyridoxal-phosphate-dependent aminotransferase family. Csd subfamily.</text>
</comment>
<feature type="domain" description="Aminotransferase class V" evidence="9">
    <location>
        <begin position="38"/>
        <end position="404"/>
    </location>
</feature>
<dbReference type="InterPro" id="IPR015422">
    <property type="entry name" value="PyrdxlP-dep_Trfase_small"/>
</dbReference>
<dbReference type="Pfam" id="PF00266">
    <property type="entry name" value="Aminotran_5"/>
    <property type="match status" value="1"/>
</dbReference>
<reference evidence="10" key="1">
    <citation type="submission" date="2017-02" db="EMBL/GenBank/DDBJ databases">
        <authorList>
            <person name="Regsiter A."/>
            <person name="William W."/>
        </authorList>
    </citation>
    <scope>NUCLEOTIDE SEQUENCE</scope>
    <source>
        <strain evidence="10">Bib</strain>
    </source>
</reference>
<dbReference type="PANTHER" id="PTHR43586">
    <property type="entry name" value="CYSTEINE DESULFURASE"/>
    <property type="match status" value="1"/>
</dbReference>
<sequence length="416" mass="44943">MKTTFSALAEGADISINAAVARELKKEYPIFRTLPNLVYLDNAATTQKPLSVLDAERDFYMQSCANVHRAIHTIGEEATARYEKARSSMARFIGAAPKELIFTRGTTESINLVARTFGETLREGDEIILSVMEHHANMVPWQQLAERRGVVLKFIPVTDLGELDLAEYEKLVSPRTRLVAVTMVSNVLGTINPIDRIVATARSAGVPVLLDAAQAAPSMPLDVKALGADFVAFSGHKMYGPFGIGILWGSETMLDRMPPFLGGGDMISEVRLEGFSVNELPYKFEAGTPPIAQAIGLEAAAEWLSSVGLEALGEYESALARRFLDAIKDIPGLRVMGSARQRAGIVAFTLENAHAHDVAAYLDRRGIAVRAGHHCAHPLARRFGVVSSARASFGAYNLPEDADAAARALADAQEAL</sequence>
<dbReference type="PIRSF" id="PIRSF005572">
    <property type="entry name" value="NifS"/>
    <property type="match status" value="1"/>
</dbReference>
<protein>
    <recommendedName>
        <fullName evidence="5">Probable cysteine desulfurase</fullName>
        <ecNumber evidence="4">2.8.1.7</ecNumber>
    </recommendedName>
</protein>
<evidence type="ECO:0000256" key="4">
    <source>
        <dbReference type="ARBA" id="ARBA00012239"/>
    </source>
</evidence>
<dbReference type="GO" id="GO:0016829">
    <property type="term" value="F:lyase activity"/>
    <property type="evidence" value="ECO:0007669"/>
    <property type="project" value="UniProtKB-KW"/>
</dbReference>
<dbReference type="CDD" id="cd06453">
    <property type="entry name" value="SufS_like"/>
    <property type="match status" value="1"/>
</dbReference>
<evidence type="ECO:0000256" key="7">
    <source>
        <dbReference type="ARBA" id="ARBA00022898"/>
    </source>
</evidence>
<dbReference type="GO" id="GO:0030170">
    <property type="term" value="F:pyridoxal phosphate binding"/>
    <property type="evidence" value="ECO:0007669"/>
    <property type="project" value="InterPro"/>
</dbReference>
<comment type="function">
    <text evidence="2">Catalyzes the removal of elemental sulfur and selenium atoms from L-cysteine, L-cystine, L-selenocysteine, and L-selenocystine to produce L-alanine.</text>
</comment>
<evidence type="ECO:0000256" key="2">
    <source>
        <dbReference type="ARBA" id="ARBA00002824"/>
    </source>
</evidence>
<name>A0A3P3XHJ3_9SPIR</name>
<dbReference type="NCBIfam" id="TIGR01979">
    <property type="entry name" value="sufS"/>
    <property type="match status" value="1"/>
</dbReference>
<comment type="cofactor">
    <cofactor evidence="1">
        <name>pyridoxal 5'-phosphate</name>
        <dbReference type="ChEBI" id="CHEBI:597326"/>
    </cofactor>
</comment>
<dbReference type="InterPro" id="IPR015421">
    <property type="entry name" value="PyrdxlP-dep_Trfase_major"/>
</dbReference>
<dbReference type="Gene3D" id="3.90.1150.10">
    <property type="entry name" value="Aspartate Aminotransferase, domain 1"/>
    <property type="match status" value="1"/>
</dbReference>
<dbReference type="PANTHER" id="PTHR43586:SF8">
    <property type="entry name" value="CYSTEINE DESULFURASE 1, CHLOROPLASTIC"/>
    <property type="match status" value="1"/>
</dbReference>
<dbReference type="Gene3D" id="3.40.640.10">
    <property type="entry name" value="Type I PLP-dependent aspartate aminotransferase-like (Major domain)"/>
    <property type="match status" value="1"/>
</dbReference>
<keyword evidence="7" id="KW-0663">Pyridoxal phosphate</keyword>
<evidence type="ECO:0000256" key="1">
    <source>
        <dbReference type="ARBA" id="ARBA00001933"/>
    </source>
</evidence>
<evidence type="ECO:0000256" key="8">
    <source>
        <dbReference type="ARBA" id="ARBA00050776"/>
    </source>
</evidence>
<dbReference type="InterPro" id="IPR016454">
    <property type="entry name" value="Cysteine_dSase"/>
</dbReference>
<dbReference type="InterPro" id="IPR015424">
    <property type="entry name" value="PyrdxlP-dep_Trfase"/>
</dbReference>
<evidence type="ECO:0000256" key="5">
    <source>
        <dbReference type="ARBA" id="ARBA00021850"/>
    </source>
</evidence>
<organism evidence="10">
    <name type="scientific">uncultured spirochete</name>
    <dbReference type="NCBI Taxonomy" id="156406"/>
    <lineage>
        <taxon>Bacteria</taxon>
        <taxon>Pseudomonadati</taxon>
        <taxon>Spirochaetota</taxon>
        <taxon>Spirochaetia</taxon>
        <taxon>Spirochaetales</taxon>
        <taxon>environmental samples</taxon>
    </lineage>
</organism>
<dbReference type="SUPFAM" id="SSF53383">
    <property type="entry name" value="PLP-dependent transferases"/>
    <property type="match status" value="1"/>
</dbReference>
<accession>A0A3P3XHJ3</accession>
<evidence type="ECO:0000256" key="3">
    <source>
        <dbReference type="ARBA" id="ARBA00010447"/>
    </source>
</evidence>
<proteinExistence type="inferred from homology"/>
<dbReference type="InterPro" id="IPR010970">
    <property type="entry name" value="Cys_dSase_SufS"/>
</dbReference>